<dbReference type="SMART" id="SM01219">
    <property type="entry name" value="Frataxin_Cyay"/>
    <property type="match status" value="1"/>
</dbReference>
<keyword evidence="8" id="KW-0560">Oxidoreductase</keyword>
<dbReference type="GO" id="GO:0051537">
    <property type="term" value="F:2 iron, 2 sulfur cluster binding"/>
    <property type="evidence" value="ECO:0007669"/>
    <property type="project" value="TreeGrafter"/>
</dbReference>
<keyword evidence="9" id="KW-0408">Iron</keyword>
<comment type="caution">
    <text evidence="14">The sequence shown here is derived from an EMBL/GenBank/DDBJ whole genome shotgun (WGS) entry which is preliminary data.</text>
</comment>
<evidence type="ECO:0000256" key="4">
    <source>
        <dbReference type="ARBA" id="ARBA00022434"/>
    </source>
</evidence>
<dbReference type="GO" id="GO:0008198">
    <property type="term" value="F:ferrous iron binding"/>
    <property type="evidence" value="ECO:0007669"/>
    <property type="project" value="TreeGrafter"/>
</dbReference>
<dbReference type="FunFam" id="3.30.920.10:FF:000002">
    <property type="entry name" value="Frataxin, mitochondrial"/>
    <property type="match status" value="1"/>
</dbReference>
<dbReference type="SUPFAM" id="SSF55387">
    <property type="entry name" value="Frataxin/Nqo15-like"/>
    <property type="match status" value="1"/>
</dbReference>
<evidence type="ECO:0000256" key="7">
    <source>
        <dbReference type="ARBA" id="ARBA00022946"/>
    </source>
</evidence>
<evidence type="ECO:0000256" key="11">
    <source>
        <dbReference type="ARBA" id="ARBA00023128"/>
    </source>
</evidence>
<dbReference type="PANTHER" id="PTHR16821:SF2">
    <property type="entry name" value="FRATAXIN, MITOCHONDRIAL"/>
    <property type="match status" value="1"/>
</dbReference>
<dbReference type="InterPro" id="IPR020895">
    <property type="entry name" value="Frataxin_CS"/>
</dbReference>
<evidence type="ECO:0000256" key="5">
    <source>
        <dbReference type="ARBA" id="ARBA00022448"/>
    </source>
</evidence>
<dbReference type="GO" id="GO:0006879">
    <property type="term" value="P:intracellular iron ion homeostasis"/>
    <property type="evidence" value="ECO:0007669"/>
    <property type="project" value="UniProtKB-KW"/>
</dbReference>
<comment type="subcellular location">
    <subcellularLocation>
        <location evidence="1">Mitochondrion</location>
    </subcellularLocation>
</comment>
<dbReference type="GO" id="GO:0008199">
    <property type="term" value="F:ferric iron binding"/>
    <property type="evidence" value="ECO:0007669"/>
    <property type="project" value="InterPro"/>
</dbReference>
<dbReference type="NCBIfam" id="TIGR03421">
    <property type="entry name" value="FeS_CyaY"/>
    <property type="match status" value="1"/>
</dbReference>
<dbReference type="NCBIfam" id="TIGR03422">
    <property type="entry name" value="mito_frataxin"/>
    <property type="match status" value="1"/>
</dbReference>
<protein>
    <recommendedName>
        <fullName evidence="3">ferroxidase</fullName>
        <ecNumber evidence="3">1.16.3.1</ecNumber>
    </recommendedName>
</protein>
<dbReference type="PROSITE" id="PS01344">
    <property type="entry name" value="FRATAXIN_1"/>
    <property type="match status" value="1"/>
</dbReference>
<dbReference type="Proteomes" id="UP001151699">
    <property type="component" value="Chromosome X"/>
</dbReference>
<accession>A0A9Q0MV28</accession>
<evidence type="ECO:0000256" key="8">
    <source>
        <dbReference type="ARBA" id="ARBA00023002"/>
    </source>
</evidence>
<evidence type="ECO:0000313" key="14">
    <source>
        <dbReference type="EMBL" id="KAJ6638440.1"/>
    </source>
</evidence>
<dbReference type="GO" id="GO:0006826">
    <property type="term" value="P:iron ion transport"/>
    <property type="evidence" value="ECO:0007669"/>
    <property type="project" value="UniProtKB-KW"/>
</dbReference>
<organism evidence="14 15">
    <name type="scientific">Pseudolycoriella hygida</name>
    <dbReference type="NCBI Taxonomy" id="35572"/>
    <lineage>
        <taxon>Eukaryota</taxon>
        <taxon>Metazoa</taxon>
        <taxon>Ecdysozoa</taxon>
        <taxon>Arthropoda</taxon>
        <taxon>Hexapoda</taxon>
        <taxon>Insecta</taxon>
        <taxon>Pterygota</taxon>
        <taxon>Neoptera</taxon>
        <taxon>Endopterygota</taxon>
        <taxon>Diptera</taxon>
        <taxon>Nematocera</taxon>
        <taxon>Sciaroidea</taxon>
        <taxon>Sciaridae</taxon>
        <taxon>Pseudolycoriella</taxon>
    </lineage>
</organism>
<gene>
    <name evidence="14" type="primary">fh_1</name>
    <name evidence="14" type="ORF">Bhyg_11175</name>
</gene>
<evidence type="ECO:0000256" key="3">
    <source>
        <dbReference type="ARBA" id="ARBA00013107"/>
    </source>
</evidence>
<reference evidence="14" key="1">
    <citation type="submission" date="2022-07" db="EMBL/GenBank/DDBJ databases">
        <authorList>
            <person name="Trinca V."/>
            <person name="Uliana J.V.C."/>
            <person name="Torres T.T."/>
            <person name="Ward R.J."/>
            <person name="Monesi N."/>
        </authorList>
    </citation>
    <scope>NUCLEOTIDE SEQUENCE</scope>
    <source>
        <strain evidence="14">HSMRA1968</strain>
        <tissue evidence="14">Whole embryos</tissue>
    </source>
</reference>
<dbReference type="GO" id="GO:0016226">
    <property type="term" value="P:iron-sulfur cluster assembly"/>
    <property type="evidence" value="ECO:0007669"/>
    <property type="project" value="InterPro"/>
</dbReference>
<dbReference type="GO" id="GO:0034986">
    <property type="term" value="F:iron chaperone activity"/>
    <property type="evidence" value="ECO:0007669"/>
    <property type="project" value="TreeGrafter"/>
</dbReference>
<proteinExistence type="inferred from homology"/>
<keyword evidence="15" id="KW-1185">Reference proteome</keyword>
<keyword evidence="5" id="KW-0813">Transport</keyword>
<keyword evidence="4" id="KW-0409">Iron storage</keyword>
<dbReference type="GO" id="GO:0006783">
    <property type="term" value="P:heme biosynthetic process"/>
    <property type="evidence" value="ECO:0007669"/>
    <property type="project" value="UniProtKB-KW"/>
</dbReference>
<evidence type="ECO:0000256" key="13">
    <source>
        <dbReference type="ARBA" id="ARBA00047990"/>
    </source>
</evidence>
<dbReference type="AlphaFoldDB" id="A0A9Q0MV28"/>
<dbReference type="PANTHER" id="PTHR16821">
    <property type="entry name" value="FRATAXIN"/>
    <property type="match status" value="1"/>
</dbReference>
<evidence type="ECO:0000256" key="2">
    <source>
        <dbReference type="ARBA" id="ARBA00008183"/>
    </source>
</evidence>
<evidence type="ECO:0000313" key="15">
    <source>
        <dbReference type="Proteomes" id="UP001151699"/>
    </source>
</evidence>
<dbReference type="InterPro" id="IPR036524">
    <property type="entry name" value="Frataxin/CyaY_sf"/>
</dbReference>
<dbReference type="Pfam" id="PF01491">
    <property type="entry name" value="Frataxin_Cyay"/>
    <property type="match status" value="1"/>
</dbReference>
<keyword evidence="12" id="KW-0350">Heme biosynthesis</keyword>
<dbReference type="GO" id="GO:0005739">
    <property type="term" value="C:mitochondrion"/>
    <property type="evidence" value="ECO:0007669"/>
    <property type="project" value="UniProtKB-SubCell"/>
</dbReference>
<dbReference type="InterPro" id="IPR002908">
    <property type="entry name" value="Frataxin/CyaY"/>
</dbReference>
<dbReference type="EC" id="1.16.3.1" evidence="3"/>
<evidence type="ECO:0000256" key="9">
    <source>
        <dbReference type="ARBA" id="ARBA00023004"/>
    </source>
</evidence>
<dbReference type="PRINTS" id="PR00904">
    <property type="entry name" value="FRATAXIN"/>
</dbReference>
<dbReference type="GO" id="GO:0004322">
    <property type="term" value="F:ferroxidase activity"/>
    <property type="evidence" value="ECO:0007669"/>
    <property type="project" value="UniProtKB-EC"/>
</dbReference>
<dbReference type="Gene3D" id="3.30.920.10">
    <property type="entry name" value="Frataxin/CyaY"/>
    <property type="match status" value="1"/>
</dbReference>
<dbReference type="InterPro" id="IPR017789">
    <property type="entry name" value="Frataxin"/>
</dbReference>
<keyword evidence="11" id="KW-0496">Mitochondrion</keyword>
<keyword evidence="10" id="KW-0406">Ion transport</keyword>
<sequence length="190" mass="21813">MSIVFRRHIRQFASALARIKSTQCHYRIRPLSTKILSQKDANSNWLYRTYCTPPRSDPLGSALIDLVSYEAVCSDTLEGLCEYFDDLVENTPHLKSADVNYSDGVLTVNLGSSHGTYVINRQSPNRQIWLSSPTSGPKRYDFVPTNKASTEGYWIYKHDGITLHELLQQEIRLIVRREVEFLNLPYGKRT</sequence>
<dbReference type="PROSITE" id="PS50810">
    <property type="entry name" value="FRATAXIN_2"/>
    <property type="match status" value="1"/>
</dbReference>
<evidence type="ECO:0000256" key="1">
    <source>
        <dbReference type="ARBA" id="ARBA00004173"/>
    </source>
</evidence>
<comment type="catalytic activity">
    <reaction evidence="13">
        <text>4 Fe(2+) + O2 + 4 H(+) = 4 Fe(3+) + 2 H2O</text>
        <dbReference type="Rhea" id="RHEA:11148"/>
        <dbReference type="ChEBI" id="CHEBI:15377"/>
        <dbReference type="ChEBI" id="CHEBI:15378"/>
        <dbReference type="ChEBI" id="CHEBI:15379"/>
        <dbReference type="ChEBI" id="CHEBI:29033"/>
        <dbReference type="ChEBI" id="CHEBI:29034"/>
        <dbReference type="EC" id="1.16.3.1"/>
    </reaction>
</comment>
<comment type="similarity">
    <text evidence="2">Belongs to the frataxin family.</text>
</comment>
<evidence type="ECO:0000256" key="6">
    <source>
        <dbReference type="ARBA" id="ARBA00022496"/>
    </source>
</evidence>
<evidence type="ECO:0000256" key="12">
    <source>
        <dbReference type="ARBA" id="ARBA00023133"/>
    </source>
</evidence>
<dbReference type="CDD" id="cd00503">
    <property type="entry name" value="Frataxin"/>
    <property type="match status" value="1"/>
</dbReference>
<keyword evidence="7" id="KW-0809">Transit peptide</keyword>
<name>A0A9Q0MV28_9DIPT</name>
<dbReference type="OrthoDB" id="1897642at2759"/>
<evidence type="ECO:0000256" key="10">
    <source>
        <dbReference type="ARBA" id="ARBA00023065"/>
    </source>
</evidence>
<keyword evidence="6" id="KW-0410">Iron transport</keyword>
<dbReference type="EMBL" id="WJQU01000003">
    <property type="protein sequence ID" value="KAJ6638440.1"/>
    <property type="molecule type" value="Genomic_DNA"/>
</dbReference>